<dbReference type="Gene3D" id="3.40.1010.20">
    <property type="entry name" value="4-hydroxy-3-methylbut-2-enyl diphosphate reductase, catalytic domain"/>
    <property type="match status" value="1"/>
</dbReference>
<dbReference type="GO" id="GO:0019288">
    <property type="term" value="P:isopentenyl diphosphate biosynthetic process, methylerythritol 4-phosphate pathway"/>
    <property type="evidence" value="ECO:0007669"/>
    <property type="project" value="InterPro"/>
</dbReference>
<evidence type="ECO:0000256" key="4">
    <source>
        <dbReference type="ARBA" id="ARBA00023004"/>
    </source>
</evidence>
<dbReference type="GO" id="GO:0046872">
    <property type="term" value="F:metal ion binding"/>
    <property type="evidence" value="ECO:0007669"/>
    <property type="project" value="UniProtKB-KW"/>
</dbReference>
<dbReference type="GO" id="GO:0050992">
    <property type="term" value="P:dimethylallyl diphosphate biosynthetic process"/>
    <property type="evidence" value="ECO:0007669"/>
    <property type="project" value="InterPro"/>
</dbReference>
<keyword evidence="2" id="KW-0004">4Fe-4S</keyword>
<organism evidence="6 7">
    <name type="scientific">Candidatus Hakubella thermalkaliphila</name>
    <dbReference type="NCBI Taxonomy" id="2754717"/>
    <lineage>
        <taxon>Bacteria</taxon>
        <taxon>Bacillati</taxon>
        <taxon>Actinomycetota</taxon>
        <taxon>Actinomycetota incertae sedis</taxon>
        <taxon>Candidatus Hakubellales</taxon>
        <taxon>Candidatus Hakubellaceae</taxon>
        <taxon>Candidatus Hakubella</taxon>
    </lineage>
</organism>
<name>A0A6V8P5H4_9ACTN</name>
<dbReference type="PANTHER" id="PTHR30426:SF0">
    <property type="entry name" value="4-HYDROXY-3-METHYLBUT-2-ENYL DIPHOSPHATE REDUCTASE"/>
    <property type="match status" value="1"/>
</dbReference>
<keyword evidence="3" id="KW-0479">Metal-binding</keyword>
<dbReference type="GO" id="GO:0051539">
    <property type="term" value="F:4 iron, 4 sulfur cluster binding"/>
    <property type="evidence" value="ECO:0007669"/>
    <property type="project" value="UniProtKB-KW"/>
</dbReference>
<protein>
    <recommendedName>
        <fullName evidence="8">4-hydroxy-3-methylbut-2-enyl diphosphate reductase</fullName>
    </recommendedName>
</protein>
<sequence length="106" mass="11766">LEVKNRGLRWIDATVPYVRKVRNKASLLVREVDVVVILGERGHPEINGIVACAAGEHIVLESADEVNNLPRRRKVGLVVPTTQSQSSSTRWAFDPQNKTGNCYCIS</sequence>
<dbReference type="Pfam" id="PF02401">
    <property type="entry name" value="LYTB"/>
    <property type="match status" value="1"/>
</dbReference>
<evidence type="ECO:0000256" key="3">
    <source>
        <dbReference type="ARBA" id="ARBA00022723"/>
    </source>
</evidence>
<reference evidence="6 7" key="1">
    <citation type="journal article" date="2020" name="Front. Microbiol.">
        <title>Single-cell genomics of novel Actinobacteria with the Wood-Ljungdahl pathway discovered in a serpentinizing system.</title>
        <authorList>
            <person name="Merino N."/>
            <person name="Kawai M."/>
            <person name="Boyd E.S."/>
            <person name="Colman D.R."/>
            <person name="McGlynn S.E."/>
            <person name="Nealson K.H."/>
            <person name="Kurokawa K."/>
            <person name="Hongoh Y."/>
        </authorList>
    </citation>
    <scope>NUCLEOTIDE SEQUENCE [LARGE SCALE GENOMIC DNA]</scope>
    <source>
        <strain evidence="6 7">S25</strain>
    </source>
</reference>
<evidence type="ECO:0000256" key="2">
    <source>
        <dbReference type="ARBA" id="ARBA00022485"/>
    </source>
</evidence>
<comment type="cofactor">
    <cofactor evidence="1">
        <name>[4Fe-4S] cluster</name>
        <dbReference type="ChEBI" id="CHEBI:49883"/>
    </cofactor>
</comment>
<proteinExistence type="predicted"/>
<dbReference type="EMBL" id="BLRX01000558">
    <property type="protein sequence ID" value="GFP26371.1"/>
    <property type="molecule type" value="Genomic_DNA"/>
</dbReference>
<dbReference type="PANTHER" id="PTHR30426">
    <property type="entry name" value="4-HYDROXY-3-METHYLBUT-2-ENYL DIPHOSPHATE REDUCTASE"/>
    <property type="match status" value="1"/>
</dbReference>
<keyword evidence="5" id="KW-0411">Iron-sulfur</keyword>
<evidence type="ECO:0000256" key="5">
    <source>
        <dbReference type="ARBA" id="ARBA00023014"/>
    </source>
</evidence>
<comment type="caution">
    <text evidence="6">The sequence shown here is derived from an EMBL/GenBank/DDBJ whole genome shotgun (WGS) entry which is preliminary data.</text>
</comment>
<evidence type="ECO:0008006" key="8">
    <source>
        <dbReference type="Google" id="ProtNLM"/>
    </source>
</evidence>
<keyword evidence="4" id="KW-0408">Iron</keyword>
<evidence type="ECO:0000256" key="1">
    <source>
        <dbReference type="ARBA" id="ARBA00001966"/>
    </source>
</evidence>
<dbReference type="InterPro" id="IPR003451">
    <property type="entry name" value="LytB/IspH"/>
</dbReference>
<dbReference type="GO" id="GO:0051745">
    <property type="term" value="F:4-hydroxy-3-methylbut-2-enyl diphosphate reductase activity"/>
    <property type="evidence" value="ECO:0007669"/>
    <property type="project" value="InterPro"/>
</dbReference>
<accession>A0A6V8P5H4</accession>
<evidence type="ECO:0000313" key="6">
    <source>
        <dbReference type="EMBL" id="GFP26371.1"/>
    </source>
</evidence>
<evidence type="ECO:0000313" key="7">
    <source>
        <dbReference type="Proteomes" id="UP000543224"/>
    </source>
</evidence>
<dbReference type="AlphaFoldDB" id="A0A6V8P5H4"/>
<gene>
    <name evidence="6" type="ORF">HKBW3S25_01863</name>
</gene>
<dbReference type="Proteomes" id="UP000543224">
    <property type="component" value="Unassembled WGS sequence"/>
</dbReference>
<dbReference type="Gene3D" id="3.40.50.11270">
    <property type="match status" value="1"/>
</dbReference>
<feature type="non-terminal residue" evidence="6">
    <location>
        <position position="1"/>
    </location>
</feature>